<accession>L8ECG6</accession>
<name>L8ECG6_HUMAN</name>
<dbReference type="OrthoDB" id="5945655at2759"/>
<sequence>MPQQYTMALQPERCPSLCSASKVDSCSGIPRTLDLRVSLT</sequence>
<protein>
    <submittedName>
        <fullName evidence="1">Alternative protein WNT16</fullName>
    </submittedName>
</protein>
<dbReference type="AlphaFoldDB" id="L8ECG6"/>
<dbReference type="EMBL" id="HF584035">
    <property type="protein sequence ID" value="CCQ43532.1"/>
    <property type="molecule type" value="Genomic_DNA"/>
</dbReference>
<evidence type="ECO:0000313" key="1">
    <source>
        <dbReference type="EMBL" id="CCQ43532.1"/>
    </source>
</evidence>
<organism evidence="1">
    <name type="scientific">Homo sapiens</name>
    <name type="common">Human</name>
    <dbReference type="NCBI Taxonomy" id="9606"/>
    <lineage>
        <taxon>Eukaryota</taxon>
        <taxon>Metazoa</taxon>
        <taxon>Chordata</taxon>
        <taxon>Craniata</taxon>
        <taxon>Vertebrata</taxon>
        <taxon>Euteleostomi</taxon>
        <taxon>Mammalia</taxon>
        <taxon>Eutheria</taxon>
        <taxon>Euarchontoglires</taxon>
        <taxon>Primates</taxon>
        <taxon>Haplorrhini</taxon>
        <taxon>Catarrhini</taxon>
        <taxon>Hominidae</taxon>
        <taxon>Homo</taxon>
    </lineage>
</organism>
<proteinExistence type="predicted"/>
<gene>
    <name evidence="1" type="primary">WNT16</name>
</gene>
<reference evidence="1" key="1">
    <citation type="journal article" date="2013" name="PLoS ONE">
        <title>Direct detection of alternative open reading frames translation products in human significantly expands the proteome.</title>
        <authorList>
            <person name="Vanderperre B."/>
            <person name="Lucier J.-F."/>
            <person name="Motard J."/>
            <person name="Tremblay G."/>
            <person name="Vanderperre S."/>
            <person name="Wisztorski M."/>
            <person name="Salzet M."/>
            <person name="Boisvert F.-M."/>
            <person name="Roucou X."/>
        </authorList>
    </citation>
    <scope>NUCLEOTIDE SEQUENCE</scope>
</reference>